<dbReference type="Pfam" id="PF00497">
    <property type="entry name" value="SBP_bac_3"/>
    <property type="match status" value="1"/>
</dbReference>
<organism evidence="2">
    <name type="scientific">Veillonella atypica</name>
    <dbReference type="NCBI Taxonomy" id="39777"/>
    <lineage>
        <taxon>Bacteria</taxon>
        <taxon>Bacillati</taxon>
        <taxon>Bacillota</taxon>
        <taxon>Negativicutes</taxon>
        <taxon>Veillonellales</taxon>
        <taxon>Veillonellaceae</taxon>
        <taxon>Veillonella</taxon>
    </lineage>
</organism>
<sequence>MKKGNTELLGKINDGLAKIKANGKYAEIYKKWFGKEPPAEDLK</sequence>
<reference evidence="2 3" key="1">
    <citation type="submission" date="2016-01" db="EMBL/GenBank/DDBJ databases">
        <authorList>
            <person name="Oliw E.H."/>
        </authorList>
    </citation>
    <scope>NUCLEOTIDE SEQUENCE [LARGE SCALE GENOMIC DNA]</scope>
    <source>
        <strain evidence="2 3">CMW7756B</strain>
    </source>
</reference>
<feature type="domain" description="Solute-binding protein family 3/N-terminal" evidence="1">
    <location>
        <begin position="1"/>
        <end position="35"/>
    </location>
</feature>
<evidence type="ECO:0000259" key="1">
    <source>
        <dbReference type="Pfam" id="PF00497"/>
    </source>
</evidence>
<comment type="caution">
    <text evidence="2">The sequence shown here is derived from an EMBL/GenBank/DDBJ whole genome shotgun (WGS) entry which is preliminary data.</text>
</comment>
<accession>A0A133S7I4</accession>
<protein>
    <recommendedName>
        <fullName evidence="1">Solute-binding protein family 3/N-terminal domain-containing protein</fullName>
    </recommendedName>
</protein>
<evidence type="ECO:0000313" key="3">
    <source>
        <dbReference type="Proteomes" id="UP000070226"/>
    </source>
</evidence>
<dbReference type="Proteomes" id="UP000070226">
    <property type="component" value="Unassembled WGS sequence"/>
</dbReference>
<dbReference type="EMBL" id="LRQT01000001">
    <property type="protein sequence ID" value="KXA65637.1"/>
    <property type="molecule type" value="Genomic_DNA"/>
</dbReference>
<dbReference type="SUPFAM" id="SSF53850">
    <property type="entry name" value="Periplasmic binding protein-like II"/>
    <property type="match status" value="1"/>
</dbReference>
<dbReference type="Gene3D" id="3.40.190.10">
    <property type="entry name" value="Periplasmic binding protein-like II"/>
    <property type="match status" value="1"/>
</dbReference>
<name>A0A133S7I4_9FIRM</name>
<dbReference type="STRING" id="39777.B7L28_01890"/>
<dbReference type="InterPro" id="IPR001638">
    <property type="entry name" value="Solute-binding_3/MltF_N"/>
</dbReference>
<evidence type="ECO:0000313" key="2">
    <source>
        <dbReference type="EMBL" id="KXA65637.1"/>
    </source>
</evidence>
<dbReference type="AlphaFoldDB" id="A0A133S7I4"/>
<dbReference type="PATRIC" id="fig|39777.7.peg.3"/>
<gene>
    <name evidence="2" type="ORF">HMPREF3233_00003</name>
</gene>
<proteinExistence type="predicted"/>